<dbReference type="AlphaFoldDB" id="A0A223N395"/>
<gene>
    <name evidence="1" type="ORF">CCZ37_16545</name>
</gene>
<sequence>MDISEIQNEIKSLLDLLGWSQKKLARELYMEEFEYDDELEITRYEEKVKKALSRSTTKVELLRGYLNFINSHPTFSKKRLVLNNFHSRECLSDEQLRAMKEFSSLVDKKIT</sequence>
<keyword evidence="2" id="KW-1185">Reference proteome</keyword>
<name>A0A223N395_9VIBR</name>
<proteinExistence type="predicted"/>
<evidence type="ECO:0000313" key="1">
    <source>
        <dbReference type="EMBL" id="ASU24123.1"/>
    </source>
</evidence>
<dbReference type="EMBL" id="CP022742">
    <property type="protein sequence ID" value="ASU24123.1"/>
    <property type="molecule type" value="Genomic_DNA"/>
</dbReference>
<dbReference type="Proteomes" id="UP000215148">
    <property type="component" value="Chromosome 2"/>
</dbReference>
<evidence type="ECO:0000313" key="2">
    <source>
        <dbReference type="Proteomes" id="UP000215148"/>
    </source>
</evidence>
<protein>
    <submittedName>
        <fullName evidence="1">Uncharacterized protein</fullName>
    </submittedName>
</protein>
<dbReference type="KEGG" id="vqi:CCZ37_16545"/>
<accession>A0A223N395</accession>
<reference evidence="1 2" key="1">
    <citation type="submission" date="2017-08" db="EMBL/GenBank/DDBJ databases">
        <title>The Vibrio qinghaiensis sp.-Q67 is a luminous bacteria isolated firstly from Qinghai lake, Qinghai province, China, which has been proved to be very sensitive to detect environmental and food pollutants. Therefore, complete genome analysis of V. qinghaiensis sp.-Q67 highlights the potential application of this strain on detection of hazards in the contaminated environments.</title>
        <authorList>
            <person name="Gong L."/>
        </authorList>
    </citation>
    <scope>NUCLEOTIDE SEQUENCE [LARGE SCALE GENOMIC DNA]</scope>
    <source>
        <strain evidence="1 2">Q67</strain>
    </source>
</reference>
<dbReference type="RefSeq" id="WP_094501597.1">
    <property type="nucleotide sequence ID" value="NZ_CAWNHI010000002.1"/>
</dbReference>
<organism evidence="1 2">
    <name type="scientific">Vibrio qinghaiensis</name>
    <dbReference type="NCBI Taxonomy" id="2025808"/>
    <lineage>
        <taxon>Bacteria</taxon>
        <taxon>Pseudomonadati</taxon>
        <taxon>Pseudomonadota</taxon>
        <taxon>Gammaproteobacteria</taxon>
        <taxon>Vibrionales</taxon>
        <taxon>Vibrionaceae</taxon>
        <taxon>Vibrio</taxon>
    </lineage>
</organism>